<dbReference type="GO" id="GO:0009190">
    <property type="term" value="P:cyclic nucleotide biosynthetic process"/>
    <property type="evidence" value="ECO:0007669"/>
    <property type="project" value="InterPro"/>
</dbReference>
<evidence type="ECO:0000256" key="3">
    <source>
        <dbReference type="ARBA" id="ARBA00022741"/>
    </source>
</evidence>
<dbReference type="Gene3D" id="2.60.40.10">
    <property type="entry name" value="Immunoglobulins"/>
    <property type="match status" value="1"/>
</dbReference>
<dbReference type="GO" id="GO:0000166">
    <property type="term" value="F:nucleotide binding"/>
    <property type="evidence" value="ECO:0007669"/>
    <property type="project" value="UniProtKB-KW"/>
</dbReference>
<dbReference type="SUPFAM" id="SSF63829">
    <property type="entry name" value="Calcium-dependent phosphotriesterase"/>
    <property type="match status" value="1"/>
</dbReference>
<keyword evidence="2 8" id="KW-0812">Transmembrane</keyword>
<dbReference type="InterPro" id="IPR015943">
    <property type="entry name" value="WD40/YVTN_repeat-like_dom_sf"/>
</dbReference>
<reference evidence="11" key="2">
    <citation type="submission" date="2011-02" db="EMBL/GenBank/DDBJ databases">
        <title>The complete genome of Fluviicola taffensis DSM 16823.</title>
        <authorList>
            <consortium name="US DOE Joint Genome Institute (JGI-PGF)"/>
            <person name="Lucas S."/>
            <person name="Copeland A."/>
            <person name="Lapidus A."/>
            <person name="Bruce D."/>
            <person name="Goodwin L."/>
            <person name="Pitluck S."/>
            <person name="Kyrpides N."/>
            <person name="Mavromatis K."/>
            <person name="Ivanova N."/>
            <person name="Mikhailova N."/>
            <person name="Pagani I."/>
            <person name="Chertkov O."/>
            <person name="Detter J.C."/>
            <person name="Han C."/>
            <person name="Tapia R."/>
            <person name="Land M."/>
            <person name="Hauser L."/>
            <person name="Markowitz V."/>
            <person name="Cheng J.-F."/>
            <person name="Hugenholtz P."/>
            <person name="Woyke T."/>
            <person name="Wu D."/>
            <person name="Tindall B."/>
            <person name="Pomrenke H.G."/>
            <person name="Brambilla E."/>
            <person name="Klenk H.-P."/>
            <person name="Eisen J.A."/>
        </authorList>
    </citation>
    <scope>NUCLEOTIDE SEQUENCE [LARGE SCALE GENOMIC DNA]</scope>
    <source>
        <strain evidence="11">DSM 16823 / RW262 / RW262</strain>
    </source>
</reference>
<dbReference type="InterPro" id="IPR001054">
    <property type="entry name" value="A/G_cyclase"/>
</dbReference>
<dbReference type="GO" id="GO:0016020">
    <property type="term" value="C:membrane"/>
    <property type="evidence" value="ECO:0007669"/>
    <property type="project" value="UniProtKB-SubCell"/>
</dbReference>
<evidence type="ECO:0000313" key="10">
    <source>
        <dbReference type="EMBL" id="AEA43547.1"/>
    </source>
</evidence>
<evidence type="ECO:0000256" key="1">
    <source>
        <dbReference type="ARBA" id="ARBA00004370"/>
    </source>
</evidence>
<dbReference type="eggNOG" id="COG3292">
    <property type="taxonomic scope" value="Bacteria"/>
</dbReference>
<dbReference type="InterPro" id="IPR050401">
    <property type="entry name" value="Cyclic_nucleotide_synthase"/>
</dbReference>
<evidence type="ECO:0000259" key="9">
    <source>
        <dbReference type="PROSITE" id="PS50125"/>
    </source>
</evidence>
<dbReference type="PANTHER" id="PTHR11920">
    <property type="entry name" value="GUANYLYL CYCLASE"/>
    <property type="match status" value="1"/>
</dbReference>
<keyword evidence="4 8" id="KW-1133">Transmembrane helix</keyword>
<feature type="transmembrane region" description="Helical" evidence="8">
    <location>
        <begin position="790"/>
        <end position="808"/>
    </location>
</feature>
<sequence length="1302" mass="148445" precursor="true">MLVRLLGIGAVIAFTTTSAISQVSYRFRNFSINDGLSQSSVTTIVQDNVGTLWLGTQDGLNRFDGQQFEVFTSDDTPGLASSYIHCGLKDQFGELWFGTADGVSVYNPKKETFRSILSSDDKNLSIESVSEEANGNIWLGSSTYGLAKYDRKTKKVSFLTATIPSKRIHYIKFVTKKELIVSFEDAGVYIYNIESKIWKQLSISKGHKAWLVSDVEPFSENSYVFSTNQGLWLFDSQTHKLFPFLKFIGKDYGIDEFSDVYVKSTSEFYIATVNNGLISVNNTNEGYRITFSKKDIFQKNGILFNEINELFCDENGTIWVGTLRGLSGFNPKNDSFFGVGPSSNLSLGLPSESVWGFAESKDLSKVYIATDFAVSELNRKTGTFKHYYISKAQDVNDNSIVSIHYLTDEHFLIGANDGLYDLKIKNGTGVYHKVVYKGIDNPLIFQRLYKITPYKESQFFIATKGGVLLYNQKTGEFTPFVNNPKKPKTTIGAGVCRVSYKGLNDTYYFATGVGGINLLTLDSQGKEQIVPYEFNKSILKASRDVISTIYQENETTLWLGSSGSGLLKLNLKTGKVVAYTRKQGLPNNFVYGILPDERGNLWLSTNKGLARFNTNEERCTNYSEVNGLMSNEFNTGAYLLSKTGEMYFGGIEGYNFFNPKNLQEQRDKIYVNFLKFRFDDRWLKPGDSDAPFKESFSSLSDIKLGYDERSFTIRFKPTDIINRELLQFKYELVGLDEGSVFLGSSSEIHFTSLSPGSYVLKIYVRRVDGDWIQATSEMNIEVASPFWWKWWFWVIVLVVLTMLILLFIQSRINLARRDQVRLEIKIVERTKEIRAQNMKIESQKKVIEKEKTKVEEQSRLLQIEKDKTENLLRNMIPESTAEELKTKGRASARAYKTVSVLFTDFVGFTKIAEGMKPTDLVNKLDVYFRKFDEIIVKNNLEKIKTIGDAYMCAGGVPVRNNTNPIDAVLAALQIQEYMTNLKTEGLKTGSEFWELRLGINTGEVTAGVIGSERLAYDIWGATVNQAQRMEMMGEPGRVTISGSTFKLIEPYFECTYRGKVKTKSKGLIEMFTVERIKPELSINGEGLYPNDRFQQIVNLHLYSSINYYKAERHIMRVLEKGLSPMLHYHSIEHTKDVVRAVERYALLEGVTDEGLFLLKSAATYHDAGFVEIYEKNEPVGARMAEEILPKYGYSEQHIAQIKELIFVTQIPHQPKNKLEQIICDADLDYLGRDDFHEIADRLRRELREHGKIDSDRQWDNMQVFFLNMHKYFTPTAIASRQAKKMKNLKEVEERLARDEYKD</sequence>
<evidence type="ECO:0000256" key="4">
    <source>
        <dbReference type="ARBA" id="ARBA00022989"/>
    </source>
</evidence>
<dbReference type="EMBL" id="CP002542">
    <property type="protein sequence ID" value="AEA43547.1"/>
    <property type="molecule type" value="Genomic_DNA"/>
</dbReference>
<comment type="subcellular location">
    <subcellularLocation>
        <location evidence="1">Membrane</location>
    </subcellularLocation>
</comment>
<keyword evidence="6" id="KW-0456">Lyase</keyword>
<dbReference type="InterPro" id="IPR011110">
    <property type="entry name" value="Reg_prop"/>
</dbReference>
<evidence type="ECO:0000313" key="11">
    <source>
        <dbReference type="Proteomes" id="UP000007463"/>
    </source>
</evidence>
<evidence type="ECO:0000256" key="6">
    <source>
        <dbReference type="ARBA" id="ARBA00023239"/>
    </source>
</evidence>
<dbReference type="SMART" id="SM00044">
    <property type="entry name" value="CYCc"/>
    <property type="match status" value="1"/>
</dbReference>
<proteinExistence type="predicted"/>
<evidence type="ECO:0000256" key="7">
    <source>
        <dbReference type="SAM" id="Coils"/>
    </source>
</evidence>
<name>F2IF73_FLUTR</name>
<dbReference type="HOGENOM" id="CLU_261347_0_0_10"/>
<dbReference type="Gene3D" id="6.10.250.780">
    <property type="match status" value="1"/>
</dbReference>
<dbReference type="Pfam" id="PF07494">
    <property type="entry name" value="Reg_prop"/>
    <property type="match status" value="2"/>
</dbReference>
<dbReference type="PROSITE" id="PS50125">
    <property type="entry name" value="GUANYLATE_CYCLASE_2"/>
    <property type="match status" value="1"/>
</dbReference>
<dbReference type="Gene3D" id="3.30.70.1230">
    <property type="entry name" value="Nucleotide cyclase"/>
    <property type="match status" value="1"/>
</dbReference>
<dbReference type="Gene3D" id="1.10.3210.10">
    <property type="entry name" value="Hypothetical protein af1432"/>
    <property type="match status" value="1"/>
</dbReference>
<evidence type="ECO:0000256" key="8">
    <source>
        <dbReference type="SAM" id="Phobius"/>
    </source>
</evidence>
<keyword evidence="5 8" id="KW-0472">Membrane</keyword>
<keyword evidence="11" id="KW-1185">Reference proteome</keyword>
<dbReference type="RefSeq" id="WP_013686318.1">
    <property type="nucleotide sequence ID" value="NC_015321.1"/>
</dbReference>
<dbReference type="GO" id="GO:0035556">
    <property type="term" value="P:intracellular signal transduction"/>
    <property type="evidence" value="ECO:0007669"/>
    <property type="project" value="InterPro"/>
</dbReference>
<dbReference type="Proteomes" id="UP000007463">
    <property type="component" value="Chromosome"/>
</dbReference>
<dbReference type="InterPro" id="IPR011047">
    <property type="entry name" value="Quinoprotein_ADH-like_sf"/>
</dbReference>
<dbReference type="SUPFAM" id="SSF55073">
    <property type="entry name" value="Nucleotide cyclase"/>
    <property type="match status" value="1"/>
</dbReference>
<reference evidence="10 11" key="1">
    <citation type="journal article" date="2011" name="Stand. Genomic Sci.">
        <title>Complete genome sequence of the gliding freshwater bacterium Fluviicola taffensis type strain (RW262).</title>
        <authorList>
            <person name="Woyke T."/>
            <person name="Chertkov O."/>
            <person name="Lapidus A."/>
            <person name="Nolan M."/>
            <person name="Lucas S."/>
            <person name="Del Rio T.G."/>
            <person name="Tice H."/>
            <person name="Cheng J.F."/>
            <person name="Tapia R."/>
            <person name="Han C."/>
            <person name="Goodwin L."/>
            <person name="Pitluck S."/>
            <person name="Liolios K."/>
            <person name="Pagani I."/>
            <person name="Ivanova N."/>
            <person name="Huntemann M."/>
            <person name="Mavromatis K."/>
            <person name="Mikhailova N."/>
            <person name="Pati A."/>
            <person name="Chen A."/>
            <person name="Palaniappan K."/>
            <person name="Land M."/>
            <person name="Hauser L."/>
            <person name="Brambilla E.M."/>
            <person name="Rohde M."/>
            <person name="Mwirichia R."/>
            <person name="Sikorski J."/>
            <person name="Tindall B.J."/>
            <person name="Goker M."/>
            <person name="Bristow J."/>
            <person name="Eisen J.A."/>
            <person name="Markowitz V."/>
            <person name="Hugenholtz P."/>
            <person name="Klenk H.P."/>
            <person name="Kyrpides N.C."/>
        </authorList>
    </citation>
    <scope>NUCLEOTIDE SEQUENCE [LARGE SCALE GENOMIC DNA]</scope>
    <source>
        <strain evidence="11">DSM 16823 / RW262 / RW262</strain>
    </source>
</reference>
<dbReference type="GO" id="GO:0004016">
    <property type="term" value="F:adenylate cyclase activity"/>
    <property type="evidence" value="ECO:0007669"/>
    <property type="project" value="UniProtKB-ARBA"/>
</dbReference>
<dbReference type="SUPFAM" id="SSF109604">
    <property type="entry name" value="HD-domain/PDEase-like"/>
    <property type="match status" value="1"/>
</dbReference>
<dbReference type="SMART" id="SM00471">
    <property type="entry name" value="HDc"/>
    <property type="match status" value="1"/>
</dbReference>
<keyword evidence="7" id="KW-0175">Coiled coil</keyword>
<evidence type="ECO:0000256" key="5">
    <source>
        <dbReference type="ARBA" id="ARBA00023136"/>
    </source>
</evidence>
<evidence type="ECO:0000256" key="2">
    <source>
        <dbReference type="ARBA" id="ARBA00022692"/>
    </source>
</evidence>
<dbReference type="Pfam" id="PF07495">
    <property type="entry name" value="Y_Y_Y"/>
    <property type="match status" value="1"/>
</dbReference>
<gene>
    <name evidence="10" type="ordered locus">Fluta_1555</name>
</gene>
<feature type="coiled-coil region" evidence="7">
    <location>
        <begin position="837"/>
        <end position="867"/>
    </location>
</feature>
<dbReference type="InterPro" id="IPR011123">
    <property type="entry name" value="Y_Y_Y"/>
</dbReference>
<keyword evidence="3" id="KW-0547">Nucleotide-binding</keyword>
<dbReference type="SUPFAM" id="SSF50998">
    <property type="entry name" value="Quinoprotein alcohol dehydrogenase-like"/>
    <property type="match status" value="1"/>
</dbReference>
<dbReference type="InterPro" id="IPR003607">
    <property type="entry name" value="HD/PDEase_dom"/>
</dbReference>
<dbReference type="CDD" id="cd07302">
    <property type="entry name" value="CHD"/>
    <property type="match status" value="1"/>
</dbReference>
<dbReference type="KEGG" id="fte:Fluta_1555"/>
<dbReference type="Pfam" id="PF00211">
    <property type="entry name" value="Guanylate_cyc"/>
    <property type="match status" value="1"/>
</dbReference>
<dbReference type="Gene3D" id="2.130.10.10">
    <property type="entry name" value="YVTN repeat-like/Quinoprotein amine dehydrogenase"/>
    <property type="match status" value="3"/>
</dbReference>
<dbReference type="CDD" id="cd00077">
    <property type="entry name" value="HDc"/>
    <property type="match status" value="1"/>
</dbReference>
<dbReference type="OrthoDB" id="358279at2"/>
<organism evidence="10 11">
    <name type="scientific">Fluviicola taffensis (strain DSM 16823 / NCIMB 13979 / RW262)</name>
    <dbReference type="NCBI Taxonomy" id="755732"/>
    <lineage>
        <taxon>Bacteria</taxon>
        <taxon>Pseudomonadati</taxon>
        <taxon>Bacteroidota</taxon>
        <taxon>Flavobacteriia</taxon>
        <taxon>Flavobacteriales</taxon>
        <taxon>Crocinitomicaceae</taxon>
        <taxon>Fluviicola</taxon>
    </lineage>
</organism>
<feature type="domain" description="Guanylate cyclase" evidence="9">
    <location>
        <begin position="899"/>
        <end position="1030"/>
    </location>
</feature>
<accession>F2IF73</accession>
<dbReference type="eggNOG" id="COG2114">
    <property type="taxonomic scope" value="Bacteria"/>
</dbReference>
<dbReference type="PANTHER" id="PTHR11920:SF335">
    <property type="entry name" value="GUANYLATE CYCLASE"/>
    <property type="match status" value="1"/>
</dbReference>
<dbReference type="eggNOG" id="COG1078">
    <property type="taxonomic scope" value="Bacteria"/>
</dbReference>
<dbReference type="InterPro" id="IPR013783">
    <property type="entry name" value="Ig-like_fold"/>
</dbReference>
<dbReference type="STRING" id="755732.Fluta_1555"/>
<dbReference type="InterPro" id="IPR029787">
    <property type="entry name" value="Nucleotide_cyclase"/>
</dbReference>
<protein>
    <submittedName>
        <fullName evidence="10">Adenylate/guanylate cyclase</fullName>
    </submittedName>
</protein>